<keyword evidence="8 12" id="KW-0560">Oxidoreductase</keyword>
<comment type="function">
    <text evidence="2 12">Activation of anaerobic ribonucleoside-triphosphate reductase under anaerobic conditions by generation of an organic free radical, using S-adenosylmethionine and reduced flavodoxin as cosubstrates to produce 5'-deoxy-adenosine.</text>
</comment>
<dbReference type="SUPFAM" id="SSF102114">
    <property type="entry name" value="Radical SAM enzymes"/>
    <property type="match status" value="1"/>
</dbReference>
<evidence type="ECO:0000256" key="5">
    <source>
        <dbReference type="ARBA" id="ARBA00022485"/>
    </source>
</evidence>
<dbReference type="PROSITE" id="PS01087">
    <property type="entry name" value="RADICAL_ACTIVATING"/>
    <property type="match status" value="1"/>
</dbReference>
<keyword evidence="14" id="KW-1185">Reference proteome</keyword>
<dbReference type="Gene3D" id="3.20.20.70">
    <property type="entry name" value="Aldolase class I"/>
    <property type="match status" value="1"/>
</dbReference>
<protein>
    <recommendedName>
        <fullName evidence="4 12">Anaerobic ribonucleoside-triphosphate reductase-activating protein</fullName>
        <ecNumber evidence="12">1.97.1.-</ecNumber>
    </recommendedName>
</protein>
<evidence type="ECO:0000256" key="7">
    <source>
        <dbReference type="ARBA" id="ARBA00022723"/>
    </source>
</evidence>
<evidence type="ECO:0000256" key="8">
    <source>
        <dbReference type="ARBA" id="ARBA00023002"/>
    </source>
</evidence>
<comment type="caution">
    <text evidence="13">The sequence shown here is derived from an EMBL/GenBank/DDBJ whole genome shotgun (WGS) entry which is preliminary data.</text>
</comment>
<gene>
    <name evidence="13" type="ORF">JCM19235_1309</name>
</gene>
<evidence type="ECO:0000256" key="6">
    <source>
        <dbReference type="ARBA" id="ARBA00022691"/>
    </source>
</evidence>
<evidence type="ECO:0000256" key="2">
    <source>
        <dbReference type="ARBA" id="ARBA00003852"/>
    </source>
</evidence>
<comment type="catalytic activity">
    <reaction evidence="11">
        <text>glycyl-[protein] + reduced [flavodoxin] + S-adenosyl-L-methionine = glycin-2-yl radical-[protein] + semiquinone [flavodoxin] + 5'-deoxyadenosine + L-methionine + H(+)</text>
        <dbReference type="Rhea" id="RHEA:61976"/>
        <dbReference type="Rhea" id="RHEA-COMP:10622"/>
        <dbReference type="Rhea" id="RHEA-COMP:14480"/>
        <dbReference type="Rhea" id="RHEA-COMP:15993"/>
        <dbReference type="Rhea" id="RHEA-COMP:15994"/>
        <dbReference type="ChEBI" id="CHEBI:15378"/>
        <dbReference type="ChEBI" id="CHEBI:17319"/>
        <dbReference type="ChEBI" id="CHEBI:29947"/>
        <dbReference type="ChEBI" id="CHEBI:32722"/>
        <dbReference type="ChEBI" id="CHEBI:57618"/>
        <dbReference type="ChEBI" id="CHEBI:57844"/>
        <dbReference type="ChEBI" id="CHEBI:59789"/>
        <dbReference type="ChEBI" id="CHEBI:140311"/>
    </reaction>
</comment>
<dbReference type="CDD" id="cd01335">
    <property type="entry name" value="Radical_SAM"/>
    <property type="match status" value="1"/>
</dbReference>
<dbReference type="PANTHER" id="PTHR30352">
    <property type="entry name" value="PYRUVATE FORMATE-LYASE-ACTIVATING ENZYME"/>
    <property type="match status" value="1"/>
</dbReference>
<keyword evidence="10" id="KW-0411">Iron-sulfur</keyword>
<dbReference type="GO" id="GO:0004748">
    <property type="term" value="F:ribonucleoside-diphosphate reductase activity, thioredoxin disulfide as acceptor"/>
    <property type="evidence" value="ECO:0007669"/>
    <property type="project" value="TreeGrafter"/>
</dbReference>
<dbReference type="EC" id="1.97.1.-" evidence="12"/>
<dbReference type="OrthoDB" id="9782387at2"/>
<evidence type="ECO:0000256" key="3">
    <source>
        <dbReference type="ARBA" id="ARBA00009777"/>
    </source>
</evidence>
<reference evidence="13 14" key="1">
    <citation type="submission" date="2014-09" db="EMBL/GenBank/DDBJ databases">
        <title>Vibrio maritimus JCM 19235. (C45) whole genome shotgun sequence.</title>
        <authorList>
            <person name="Sawabe T."/>
            <person name="Meirelles P."/>
            <person name="Nakanishi M."/>
            <person name="Sayaka M."/>
            <person name="Hattori M."/>
            <person name="Ohkuma M."/>
        </authorList>
    </citation>
    <scope>NUCLEOTIDE SEQUENCE [LARGE SCALE GENOMIC DNA]</scope>
    <source>
        <strain evidence="14">JCM19235</strain>
    </source>
</reference>
<evidence type="ECO:0000256" key="10">
    <source>
        <dbReference type="ARBA" id="ARBA00023014"/>
    </source>
</evidence>
<dbReference type="SFLD" id="SFLDS00029">
    <property type="entry name" value="Radical_SAM"/>
    <property type="match status" value="1"/>
</dbReference>
<dbReference type="SFLD" id="SFLDG01063">
    <property type="entry name" value="activating_enzymes__group_1"/>
    <property type="match status" value="1"/>
</dbReference>
<dbReference type="STRING" id="990268.JCM19235_1309"/>
<dbReference type="SFLD" id="SFLDG01066">
    <property type="entry name" value="organic_radical-activating_enz"/>
    <property type="match status" value="1"/>
</dbReference>
<evidence type="ECO:0000313" key="13">
    <source>
        <dbReference type="EMBL" id="GAL23008.1"/>
    </source>
</evidence>
<dbReference type="GO" id="GO:0051539">
    <property type="term" value="F:4 iron, 4 sulfur cluster binding"/>
    <property type="evidence" value="ECO:0007669"/>
    <property type="project" value="UniProtKB-KW"/>
</dbReference>
<dbReference type="PANTHER" id="PTHR30352:SF2">
    <property type="entry name" value="ANAEROBIC RIBONUCLEOSIDE-TRIPHOSPHATE REDUCTASE-ACTIVATING PROTEIN"/>
    <property type="match status" value="1"/>
</dbReference>
<dbReference type="Pfam" id="PF13353">
    <property type="entry name" value="Fer4_12"/>
    <property type="match status" value="1"/>
</dbReference>
<keyword evidence="7" id="KW-0479">Metal-binding</keyword>
<dbReference type="InterPro" id="IPR007197">
    <property type="entry name" value="rSAM"/>
</dbReference>
<evidence type="ECO:0000256" key="11">
    <source>
        <dbReference type="ARBA" id="ARBA00047365"/>
    </source>
</evidence>
<dbReference type="AlphaFoldDB" id="A0A090S8B2"/>
<dbReference type="InterPro" id="IPR058240">
    <property type="entry name" value="rSAM_sf"/>
</dbReference>
<evidence type="ECO:0000256" key="9">
    <source>
        <dbReference type="ARBA" id="ARBA00023004"/>
    </source>
</evidence>
<dbReference type="EMBL" id="BBMR01000017">
    <property type="protein sequence ID" value="GAL23008.1"/>
    <property type="molecule type" value="Genomic_DNA"/>
</dbReference>
<accession>A0A090S8B2</accession>
<dbReference type="InterPro" id="IPR034457">
    <property type="entry name" value="Organic_radical-activating"/>
</dbReference>
<dbReference type="InterPro" id="IPR013785">
    <property type="entry name" value="Aldolase_TIM"/>
</dbReference>
<evidence type="ECO:0000256" key="12">
    <source>
        <dbReference type="PIRNR" id="PIRNR000368"/>
    </source>
</evidence>
<evidence type="ECO:0000313" key="14">
    <source>
        <dbReference type="Proteomes" id="UP000029228"/>
    </source>
</evidence>
<dbReference type="PIRSF" id="PIRSF000368">
    <property type="entry name" value="NrdG"/>
    <property type="match status" value="1"/>
</dbReference>
<name>A0A090S8B2_9VIBR</name>
<keyword evidence="9" id="KW-0408">Iron</keyword>
<dbReference type="InterPro" id="IPR001989">
    <property type="entry name" value="Radical_activat_CS"/>
</dbReference>
<comment type="similarity">
    <text evidence="3 12">Belongs to the organic radical-activating enzymes family.</text>
</comment>
<evidence type="ECO:0000256" key="1">
    <source>
        <dbReference type="ARBA" id="ARBA00001966"/>
    </source>
</evidence>
<dbReference type="SFLD" id="SFLDF00299">
    <property type="entry name" value="anaerobic_ribonucleoside-triph"/>
    <property type="match status" value="1"/>
</dbReference>
<keyword evidence="5" id="KW-0004">4Fe-4S</keyword>
<sequence>MSNYAKYINCDLVNGKGVRCTLFFTGCNHGCAGCHNEHAWNPKSGHPVTADLIDQILEDLADRDGLSLSGGDPLHSRNIGTTTDICRRVKERYPEKDIWLWTGYEMDKWMTELPLFQYLDVIIDGKFDKDLPTRKPFRGSDNQRMWVIKYGQPFLYN</sequence>
<organism evidence="13 14">
    <name type="scientific">Vibrio maritimus</name>
    <dbReference type="NCBI Taxonomy" id="990268"/>
    <lineage>
        <taxon>Bacteria</taxon>
        <taxon>Pseudomonadati</taxon>
        <taxon>Pseudomonadota</taxon>
        <taxon>Gammaproteobacteria</taxon>
        <taxon>Vibrionales</taxon>
        <taxon>Vibrionaceae</taxon>
        <taxon>Vibrio</taxon>
    </lineage>
</organism>
<evidence type="ECO:0000256" key="4">
    <source>
        <dbReference type="ARBA" id="ARBA00014281"/>
    </source>
</evidence>
<comment type="cofactor">
    <cofactor evidence="1">
        <name>[4Fe-4S] cluster</name>
        <dbReference type="ChEBI" id="CHEBI:49883"/>
    </cofactor>
</comment>
<dbReference type="InterPro" id="IPR012837">
    <property type="entry name" value="NrdG"/>
</dbReference>
<proteinExistence type="inferred from homology"/>
<dbReference type="GO" id="GO:0043365">
    <property type="term" value="F:[formate-C-acetyltransferase]-activating enzyme activity"/>
    <property type="evidence" value="ECO:0007669"/>
    <property type="project" value="InterPro"/>
</dbReference>
<dbReference type="NCBIfam" id="TIGR02491">
    <property type="entry name" value="NrdG"/>
    <property type="match status" value="1"/>
</dbReference>
<dbReference type="Proteomes" id="UP000029228">
    <property type="component" value="Unassembled WGS sequence"/>
</dbReference>
<dbReference type="GO" id="GO:0046872">
    <property type="term" value="F:metal ion binding"/>
    <property type="evidence" value="ECO:0007669"/>
    <property type="project" value="UniProtKB-KW"/>
</dbReference>
<keyword evidence="6" id="KW-0949">S-adenosyl-L-methionine</keyword>